<keyword evidence="1" id="KW-0732">Signal</keyword>
<keyword evidence="4" id="KW-1185">Reference proteome</keyword>
<protein>
    <submittedName>
        <fullName evidence="3">Cupin domain-containing protein</fullName>
    </submittedName>
</protein>
<dbReference type="Pfam" id="PF07883">
    <property type="entry name" value="Cupin_2"/>
    <property type="match status" value="1"/>
</dbReference>
<feature type="chain" id="PRO_5046238537" evidence="1">
    <location>
        <begin position="34"/>
        <end position="152"/>
    </location>
</feature>
<dbReference type="InterPro" id="IPR011051">
    <property type="entry name" value="RmlC_Cupin_sf"/>
</dbReference>
<evidence type="ECO:0000313" key="4">
    <source>
        <dbReference type="Proteomes" id="UP001409291"/>
    </source>
</evidence>
<dbReference type="PANTHER" id="PTHR38599:SF1">
    <property type="entry name" value="CUPIN DOMAIN PROTEIN (AFU_ORTHOLOGUE AFUA_3G13620)"/>
    <property type="match status" value="1"/>
</dbReference>
<dbReference type="CDD" id="cd02234">
    <property type="entry name" value="cupin_BLR7677-like"/>
    <property type="match status" value="1"/>
</dbReference>
<gene>
    <name evidence="3" type="ORF">ABE541_16795</name>
</gene>
<evidence type="ECO:0000256" key="1">
    <source>
        <dbReference type="SAM" id="SignalP"/>
    </source>
</evidence>
<dbReference type="PANTHER" id="PTHR38599">
    <property type="entry name" value="CUPIN DOMAIN PROTEIN (AFU_ORTHOLOGUE AFUA_3G13620)"/>
    <property type="match status" value="1"/>
</dbReference>
<dbReference type="RefSeq" id="WP_346581785.1">
    <property type="nucleotide sequence ID" value="NZ_JBDJLH010000011.1"/>
</dbReference>
<proteinExistence type="predicted"/>
<evidence type="ECO:0000259" key="2">
    <source>
        <dbReference type="Pfam" id="PF07883"/>
    </source>
</evidence>
<name>A0ABV0BZY1_9SPHI</name>
<feature type="domain" description="Cupin type-2" evidence="2">
    <location>
        <begin position="68"/>
        <end position="137"/>
    </location>
</feature>
<dbReference type="EMBL" id="JBDJNQ010000008">
    <property type="protein sequence ID" value="MEN5378922.1"/>
    <property type="molecule type" value="Genomic_DNA"/>
</dbReference>
<dbReference type="Proteomes" id="UP001409291">
    <property type="component" value="Unassembled WGS sequence"/>
</dbReference>
<organism evidence="3 4">
    <name type="scientific">Sphingobacterium kitahiroshimense</name>
    <dbReference type="NCBI Taxonomy" id="470446"/>
    <lineage>
        <taxon>Bacteria</taxon>
        <taxon>Pseudomonadati</taxon>
        <taxon>Bacteroidota</taxon>
        <taxon>Sphingobacteriia</taxon>
        <taxon>Sphingobacteriales</taxon>
        <taxon>Sphingobacteriaceae</taxon>
        <taxon>Sphingobacterium</taxon>
    </lineage>
</organism>
<dbReference type="SUPFAM" id="SSF51182">
    <property type="entry name" value="RmlC-like cupins"/>
    <property type="match status" value="1"/>
</dbReference>
<dbReference type="InterPro" id="IPR014710">
    <property type="entry name" value="RmlC-like_jellyroll"/>
</dbReference>
<evidence type="ECO:0000313" key="3">
    <source>
        <dbReference type="EMBL" id="MEN5378922.1"/>
    </source>
</evidence>
<sequence>MKQRNKNMNHFSNSRLIGSIMCFLMALSYNVKAQDAAKTSAGKVPAQVILKQLIESSGKKEQEVQMVVVTFAPGDSSKAHRHPIPTFVYVLEGEIESTFEGKVSHYRAGDAFYETPNGLHSGTKNMSKDKPAKLVAFFVGDKGVPFQVMEKH</sequence>
<reference evidence="3 4" key="1">
    <citation type="submission" date="2024-04" db="EMBL/GenBank/DDBJ databases">
        <title>WGS of bacteria from Torrens River.</title>
        <authorList>
            <person name="Wyrsch E.R."/>
            <person name="Drigo B."/>
        </authorList>
    </citation>
    <scope>NUCLEOTIDE SEQUENCE [LARGE SCALE GENOMIC DNA]</scope>
    <source>
        <strain evidence="3 4">TWI391</strain>
    </source>
</reference>
<feature type="signal peptide" evidence="1">
    <location>
        <begin position="1"/>
        <end position="33"/>
    </location>
</feature>
<accession>A0ABV0BZY1</accession>
<dbReference type="Gene3D" id="2.60.120.10">
    <property type="entry name" value="Jelly Rolls"/>
    <property type="match status" value="1"/>
</dbReference>
<dbReference type="InterPro" id="IPR013096">
    <property type="entry name" value="Cupin_2"/>
</dbReference>
<comment type="caution">
    <text evidence="3">The sequence shown here is derived from an EMBL/GenBank/DDBJ whole genome shotgun (WGS) entry which is preliminary data.</text>
</comment>